<protein>
    <submittedName>
        <fullName evidence="2">Uncharacterized protein</fullName>
    </submittedName>
</protein>
<gene>
    <name evidence="2" type="ORF">F7O44_24485</name>
</gene>
<dbReference type="RefSeq" id="WP_162452933.1">
    <property type="nucleotide sequence ID" value="NZ_WLZY01000010.1"/>
</dbReference>
<evidence type="ECO:0000313" key="2">
    <source>
        <dbReference type="EMBL" id="NDL60236.1"/>
    </source>
</evidence>
<sequence length="109" mass="11487">MILASDDSRIDLKDGWEKVWVPLKAGMGGDELVTALTAIGVCIVAFAVIKWLWGRRRSGPQAAGAGGGLMVMLAIGCVLAAPNMLLPLVLGLVDWLTNGFFGLIDTFTA</sequence>
<accession>A0A7K3MAE8</accession>
<dbReference type="Proteomes" id="UP000460435">
    <property type="component" value="Unassembled WGS sequence"/>
</dbReference>
<keyword evidence="1" id="KW-0472">Membrane</keyword>
<keyword evidence="1" id="KW-1133">Transmembrane helix</keyword>
<keyword evidence="1" id="KW-0812">Transmembrane</keyword>
<organism evidence="2 3">
    <name type="scientific">Phytoactinopolyspora mesophila</name>
    <dbReference type="NCBI Taxonomy" id="2650750"/>
    <lineage>
        <taxon>Bacteria</taxon>
        <taxon>Bacillati</taxon>
        <taxon>Actinomycetota</taxon>
        <taxon>Actinomycetes</taxon>
        <taxon>Jiangellales</taxon>
        <taxon>Jiangellaceae</taxon>
        <taxon>Phytoactinopolyspora</taxon>
    </lineage>
</organism>
<name>A0A7K3MAE8_9ACTN</name>
<evidence type="ECO:0000313" key="3">
    <source>
        <dbReference type="Proteomes" id="UP000460435"/>
    </source>
</evidence>
<reference evidence="2 3" key="1">
    <citation type="submission" date="2019-11" db="EMBL/GenBank/DDBJ databases">
        <authorList>
            <person name="Li X.-J."/>
            <person name="Feng X.-M."/>
        </authorList>
    </citation>
    <scope>NUCLEOTIDE SEQUENCE [LARGE SCALE GENOMIC DNA]</scope>
    <source>
        <strain evidence="2 3">XMNu-373</strain>
    </source>
</reference>
<keyword evidence="3" id="KW-1185">Reference proteome</keyword>
<feature type="transmembrane region" description="Helical" evidence="1">
    <location>
        <begin position="65"/>
        <end position="86"/>
    </location>
</feature>
<comment type="caution">
    <text evidence="2">The sequence shown here is derived from an EMBL/GenBank/DDBJ whole genome shotgun (WGS) entry which is preliminary data.</text>
</comment>
<proteinExistence type="predicted"/>
<feature type="transmembrane region" description="Helical" evidence="1">
    <location>
        <begin position="32"/>
        <end position="53"/>
    </location>
</feature>
<evidence type="ECO:0000256" key="1">
    <source>
        <dbReference type="SAM" id="Phobius"/>
    </source>
</evidence>
<dbReference type="AlphaFoldDB" id="A0A7K3MAE8"/>
<dbReference type="EMBL" id="WLZY01000010">
    <property type="protein sequence ID" value="NDL60236.1"/>
    <property type="molecule type" value="Genomic_DNA"/>
</dbReference>